<organism evidence="2 3">
    <name type="scientific">Hibiscus sabdariffa</name>
    <name type="common">roselle</name>
    <dbReference type="NCBI Taxonomy" id="183260"/>
    <lineage>
        <taxon>Eukaryota</taxon>
        <taxon>Viridiplantae</taxon>
        <taxon>Streptophyta</taxon>
        <taxon>Embryophyta</taxon>
        <taxon>Tracheophyta</taxon>
        <taxon>Spermatophyta</taxon>
        <taxon>Magnoliopsida</taxon>
        <taxon>eudicotyledons</taxon>
        <taxon>Gunneridae</taxon>
        <taxon>Pentapetalae</taxon>
        <taxon>rosids</taxon>
        <taxon>malvids</taxon>
        <taxon>Malvales</taxon>
        <taxon>Malvaceae</taxon>
        <taxon>Malvoideae</taxon>
        <taxon>Hibiscus</taxon>
    </lineage>
</organism>
<name>A0ABR2G025_9ROSI</name>
<gene>
    <name evidence="2" type="ORF">V6N12_024260</name>
</gene>
<dbReference type="EMBL" id="JBBPBM010000004">
    <property type="protein sequence ID" value="KAK8589870.1"/>
    <property type="molecule type" value="Genomic_DNA"/>
</dbReference>
<accession>A0ABR2G025</accession>
<protein>
    <submittedName>
        <fullName evidence="2">Uncharacterized protein</fullName>
    </submittedName>
</protein>
<reference evidence="2 3" key="1">
    <citation type="journal article" date="2024" name="G3 (Bethesda)">
        <title>Genome assembly of Hibiscus sabdariffa L. provides insights into metabolisms of medicinal natural products.</title>
        <authorList>
            <person name="Kim T."/>
        </authorList>
    </citation>
    <scope>NUCLEOTIDE SEQUENCE [LARGE SCALE GENOMIC DNA]</scope>
    <source>
        <strain evidence="2">TK-2024</strain>
        <tissue evidence="2">Old leaves</tissue>
    </source>
</reference>
<dbReference type="Proteomes" id="UP001472677">
    <property type="component" value="Unassembled WGS sequence"/>
</dbReference>
<feature type="region of interest" description="Disordered" evidence="1">
    <location>
        <begin position="1"/>
        <end position="22"/>
    </location>
</feature>
<proteinExistence type="predicted"/>
<keyword evidence="3" id="KW-1185">Reference proteome</keyword>
<evidence type="ECO:0000313" key="3">
    <source>
        <dbReference type="Proteomes" id="UP001472677"/>
    </source>
</evidence>
<comment type="caution">
    <text evidence="2">The sequence shown here is derived from an EMBL/GenBank/DDBJ whole genome shotgun (WGS) entry which is preliminary data.</text>
</comment>
<sequence length="106" mass="10996">MGKNNPVTRSDETLEDASIDTNLEPPCPADAFVVFGPVSRLFSGPPKSVEATLTAHVAKLFSASEPDTTTPTPSSVTVSQLSVTKLVETPLALVAMVAADATTEPI</sequence>
<evidence type="ECO:0000313" key="2">
    <source>
        <dbReference type="EMBL" id="KAK8589870.1"/>
    </source>
</evidence>
<evidence type="ECO:0000256" key="1">
    <source>
        <dbReference type="SAM" id="MobiDB-lite"/>
    </source>
</evidence>